<evidence type="ECO:0000256" key="6">
    <source>
        <dbReference type="ARBA" id="ARBA00023306"/>
    </source>
</evidence>
<evidence type="ECO:0000313" key="8">
    <source>
        <dbReference type="EMBL" id="EHI73647.1"/>
    </source>
</evidence>
<dbReference type="STRING" id="873449.STRCR_2146"/>
<reference evidence="8" key="1">
    <citation type="submission" date="2011-07" db="EMBL/GenBank/DDBJ databases">
        <authorList>
            <person name="Stanhope M.J."/>
            <person name="Durkin A.S."/>
            <person name="Hostetler J."/>
            <person name="Kim M."/>
            <person name="Radune D."/>
            <person name="Singh I."/>
            <person name="Town C.D."/>
        </authorList>
    </citation>
    <scope>NUCLEOTIDE SEQUENCE [LARGE SCALE GENOMIC DNA]</scope>
    <source>
        <strain evidence="8">HS-6</strain>
    </source>
</reference>
<evidence type="ECO:0008006" key="10">
    <source>
        <dbReference type="Google" id="ProtNLM"/>
    </source>
</evidence>
<evidence type="ECO:0000256" key="4">
    <source>
        <dbReference type="ARBA" id="ARBA00022618"/>
    </source>
</evidence>
<accession>G5JSE7</accession>
<keyword evidence="6" id="KW-0131">Cell cycle</keyword>
<dbReference type="InterPro" id="IPR007793">
    <property type="entry name" value="DivIVA_fam"/>
</dbReference>
<keyword evidence="4" id="KW-0132">Cell division</keyword>
<protein>
    <recommendedName>
        <fullName evidence="10">DivIVA domain protein</fullName>
    </recommendedName>
</protein>
<comment type="caution">
    <text evidence="8">The sequence shown here is derived from an EMBL/GenBank/DDBJ whole genome shotgun (WGS) entry which is preliminary data.</text>
</comment>
<name>G5JSE7_STRCG</name>
<feature type="region of interest" description="Disordered" evidence="7">
    <location>
        <begin position="40"/>
        <end position="62"/>
    </location>
</feature>
<evidence type="ECO:0000256" key="7">
    <source>
        <dbReference type="SAM" id="MobiDB-lite"/>
    </source>
</evidence>
<proteinExistence type="inferred from homology"/>
<evidence type="ECO:0000256" key="3">
    <source>
        <dbReference type="ARBA" id="ARBA00022490"/>
    </source>
</evidence>
<gene>
    <name evidence="8" type="ORF">STRCR_2146</name>
</gene>
<evidence type="ECO:0000256" key="5">
    <source>
        <dbReference type="ARBA" id="ARBA00023054"/>
    </source>
</evidence>
<dbReference type="EMBL" id="AEUV02000002">
    <property type="protein sequence ID" value="EHI73647.1"/>
    <property type="molecule type" value="Genomic_DNA"/>
</dbReference>
<dbReference type="RefSeq" id="WP_004225888.1">
    <property type="nucleotide sequence ID" value="NZ_AEUV02000002.1"/>
</dbReference>
<evidence type="ECO:0000256" key="2">
    <source>
        <dbReference type="ARBA" id="ARBA00009008"/>
    </source>
</evidence>
<keyword evidence="9" id="KW-1185">Reference proteome</keyword>
<dbReference type="InterPro" id="IPR019933">
    <property type="entry name" value="DivIVA_domain"/>
</dbReference>
<dbReference type="PANTHER" id="PTHR35794:SF2">
    <property type="entry name" value="CELL DIVISION PROTEIN DIVIVA"/>
    <property type="match status" value="1"/>
</dbReference>
<evidence type="ECO:0000256" key="1">
    <source>
        <dbReference type="ARBA" id="ARBA00004496"/>
    </source>
</evidence>
<dbReference type="AlphaFoldDB" id="G5JSE7"/>
<organism evidence="8 9">
    <name type="scientific">Streptococcus criceti HS-6</name>
    <dbReference type="NCBI Taxonomy" id="873449"/>
    <lineage>
        <taxon>Bacteria</taxon>
        <taxon>Bacillati</taxon>
        <taxon>Bacillota</taxon>
        <taxon>Bacilli</taxon>
        <taxon>Lactobacillales</taxon>
        <taxon>Streptococcaceae</taxon>
        <taxon>Streptococcus</taxon>
    </lineage>
</organism>
<keyword evidence="3" id="KW-0963">Cytoplasm</keyword>
<comment type="subcellular location">
    <subcellularLocation>
        <location evidence="1">Cytoplasm</location>
    </subcellularLocation>
</comment>
<dbReference type="GO" id="GO:0005737">
    <property type="term" value="C:cytoplasm"/>
    <property type="evidence" value="ECO:0007669"/>
    <property type="project" value="UniProtKB-SubCell"/>
</dbReference>
<sequence length="62" mass="7043">MITKQEILDKKFSTEFRGYNKEEVDEFLDEIIATLDALEQGKPSSNGGIKALKSEINDSPFY</sequence>
<dbReference type="Proteomes" id="UP000004322">
    <property type="component" value="Unassembled WGS sequence"/>
</dbReference>
<dbReference type="GO" id="GO:0051301">
    <property type="term" value="P:cell division"/>
    <property type="evidence" value="ECO:0007669"/>
    <property type="project" value="UniProtKB-KW"/>
</dbReference>
<dbReference type="NCBIfam" id="TIGR03544">
    <property type="entry name" value="DivI1A_domain"/>
    <property type="match status" value="1"/>
</dbReference>
<comment type="similarity">
    <text evidence="2">Belongs to the DivIVA family.</text>
</comment>
<evidence type="ECO:0000313" key="9">
    <source>
        <dbReference type="Proteomes" id="UP000004322"/>
    </source>
</evidence>
<dbReference type="Gene3D" id="6.10.250.660">
    <property type="match status" value="1"/>
</dbReference>
<dbReference type="Pfam" id="PF05103">
    <property type="entry name" value="DivIVA"/>
    <property type="match status" value="1"/>
</dbReference>
<dbReference type="PANTHER" id="PTHR35794">
    <property type="entry name" value="CELL DIVISION PROTEIN DIVIVA"/>
    <property type="match status" value="1"/>
</dbReference>
<keyword evidence="5" id="KW-0175">Coiled coil</keyword>
<dbReference type="OrthoDB" id="389699at2"/>